<reference evidence="2 3" key="1">
    <citation type="submission" date="2020-09" db="EMBL/GenBank/DDBJ databases">
        <title>Dyella sp. 7MK23 isolated from forest soil.</title>
        <authorList>
            <person name="Fu J."/>
        </authorList>
    </citation>
    <scope>NUCLEOTIDE SEQUENCE [LARGE SCALE GENOMIC DNA]</scope>
    <source>
        <strain evidence="2 3">7MK23</strain>
    </source>
</reference>
<dbReference type="RefSeq" id="WP_192555977.1">
    <property type="nucleotide sequence ID" value="NZ_JACZZA010000007.1"/>
</dbReference>
<dbReference type="EMBL" id="JACZZA010000007">
    <property type="protein sequence ID" value="MBE1161116.1"/>
    <property type="molecule type" value="Genomic_DNA"/>
</dbReference>
<gene>
    <name evidence="2" type="ORF">IGX34_12020</name>
</gene>
<sequence length="191" mass="20650">MRILIAAIFGGIVMFLWGAAAHMALGLGNIGINQPAHEDTVLNSLHEGLGPQPGVYLLPSLDPHHWNDPASKAAYAQKAAVSPYALVVYLPQGEDMTRMGGALARQWASDTLSALALAVVMGLAAFSFGQRLLIAVVAPVFAWLSLLVPYWNWYRFPGSFTWAALVEQLIGWLLAGAVMAWWLGRGRRKAA</sequence>
<name>A0ABR9GAQ3_9GAMM</name>
<evidence type="ECO:0000256" key="1">
    <source>
        <dbReference type="SAM" id="Phobius"/>
    </source>
</evidence>
<feature type="transmembrane region" description="Helical" evidence="1">
    <location>
        <begin position="160"/>
        <end position="183"/>
    </location>
</feature>
<keyword evidence="1" id="KW-0812">Transmembrane</keyword>
<accession>A0ABR9GAQ3</accession>
<feature type="transmembrane region" description="Helical" evidence="1">
    <location>
        <begin position="133"/>
        <end position="154"/>
    </location>
</feature>
<organism evidence="2 3">
    <name type="scientific">Dyella acidiphila</name>
    <dbReference type="NCBI Taxonomy" id="2775866"/>
    <lineage>
        <taxon>Bacteria</taxon>
        <taxon>Pseudomonadati</taxon>
        <taxon>Pseudomonadota</taxon>
        <taxon>Gammaproteobacteria</taxon>
        <taxon>Lysobacterales</taxon>
        <taxon>Rhodanobacteraceae</taxon>
        <taxon>Dyella</taxon>
    </lineage>
</organism>
<protein>
    <submittedName>
        <fullName evidence="2">Uncharacterized protein</fullName>
    </submittedName>
</protein>
<evidence type="ECO:0000313" key="3">
    <source>
        <dbReference type="Proteomes" id="UP000651010"/>
    </source>
</evidence>
<keyword evidence="1" id="KW-0472">Membrane</keyword>
<keyword evidence="3" id="KW-1185">Reference proteome</keyword>
<proteinExistence type="predicted"/>
<evidence type="ECO:0000313" key="2">
    <source>
        <dbReference type="EMBL" id="MBE1161116.1"/>
    </source>
</evidence>
<feature type="transmembrane region" description="Helical" evidence="1">
    <location>
        <begin position="107"/>
        <end position="126"/>
    </location>
</feature>
<comment type="caution">
    <text evidence="2">The sequence shown here is derived from an EMBL/GenBank/DDBJ whole genome shotgun (WGS) entry which is preliminary data.</text>
</comment>
<dbReference type="Proteomes" id="UP000651010">
    <property type="component" value="Unassembled WGS sequence"/>
</dbReference>
<keyword evidence="1" id="KW-1133">Transmembrane helix</keyword>